<comment type="similarity">
    <text evidence="6">Belongs to the azoreductase type 1 family.</text>
</comment>
<dbReference type="EMBL" id="JANLCJ010000012">
    <property type="protein sequence ID" value="MCS5736140.1"/>
    <property type="molecule type" value="Genomic_DNA"/>
</dbReference>
<dbReference type="EC" id="1.7.1.17" evidence="6"/>
<dbReference type="InterPro" id="IPR029039">
    <property type="entry name" value="Flavoprotein-like_sf"/>
</dbReference>
<dbReference type="EC" id="1.6.5.-" evidence="6"/>
<comment type="cofactor">
    <cofactor evidence="6">
        <name>FMN</name>
        <dbReference type="ChEBI" id="CHEBI:58210"/>
    </cofactor>
    <text evidence="6">Binds 1 FMN per subunit.</text>
</comment>
<keyword evidence="3 6" id="KW-0560">Oxidoreductase</keyword>
<comment type="function">
    <text evidence="6">Quinone reductase that provides resistance to thiol-specific stress caused by electrophilic quinones.</text>
</comment>
<comment type="function">
    <text evidence="6">Also exhibits azoreductase activity. Catalyzes the reductive cleavage of the azo bond in aromatic azo compounds to the corresponding amines.</text>
</comment>
<comment type="subunit">
    <text evidence="6">Homodimer.</text>
</comment>
<evidence type="ECO:0000256" key="5">
    <source>
        <dbReference type="ARBA" id="ARBA00048542"/>
    </source>
</evidence>
<accession>A0ABT2H854</accession>
<keyword evidence="1 6" id="KW-0285">Flavoprotein</keyword>
<dbReference type="InterPro" id="IPR023048">
    <property type="entry name" value="NADH:quinone_OxRdtase_FMN_depd"/>
</dbReference>
<gene>
    <name evidence="6" type="primary">azoR</name>
    <name evidence="8" type="ORF">N1032_20575</name>
</gene>
<name>A0ABT2H854_9MICO</name>
<comment type="caution">
    <text evidence="6">Lacks conserved residue(s) required for the propagation of feature annotation.</text>
</comment>
<proteinExistence type="inferred from homology"/>
<keyword evidence="2 6" id="KW-0288">FMN</keyword>
<organism evidence="8 9">
    <name type="scientific">Herbiconiux daphne</name>
    <dbReference type="NCBI Taxonomy" id="2970914"/>
    <lineage>
        <taxon>Bacteria</taxon>
        <taxon>Bacillati</taxon>
        <taxon>Actinomycetota</taxon>
        <taxon>Actinomycetes</taxon>
        <taxon>Micrococcales</taxon>
        <taxon>Microbacteriaceae</taxon>
        <taxon>Herbiconiux</taxon>
    </lineage>
</organism>
<evidence type="ECO:0000256" key="6">
    <source>
        <dbReference type="HAMAP-Rule" id="MF_01216"/>
    </source>
</evidence>
<dbReference type="PANTHER" id="PTHR43741:SF4">
    <property type="entry name" value="FMN-DEPENDENT NADH:QUINONE OXIDOREDUCTASE"/>
    <property type="match status" value="1"/>
</dbReference>
<evidence type="ECO:0000256" key="1">
    <source>
        <dbReference type="ARBA" id="ARBA00022630"/>
    </source>
</evidence>
<dbReference type="PANTHER" id="PTHR43741">
    <property type="entry name" value="FMN-DEPENDENT NADH-AZOREDUCTASE 1"/>
    <property type="match status" value="1"/>
</dbReference>
<dbReference type="InterPro" id="IPR003680">
    <property type="entry name" value="Flavodoxin_fold"/>
</dbReference>
<feature type="binding site" evidence="6">
    <location>
        <position position="10"/>
    </location>
    <ligand>
        <name>FMN</name>
        <dbReference type="ChEBI" id="CHEBI:58210"/>
    </ligand>
</feature>
<dbReference type="SUPFAM" id="SSF52218">
    <property type="entry name" value="Flavoproteins"/>
    <property type="match status" value="1"/>
</dbReference>
<feature type="binding site" evidence="6">
    <location>
        <begin position="16"/>
        <end position="18"/>
    </location>
    <ligand>
        <name>FMN</name>
        <dbReference type="ChEBI" id="CHEBI:58210"/>
    </ligand>
</feature>
<dbReference type="HAMAP" id="MF_01216">
    <property type="entry name" value="Azoreductase_type1"/>
    <property type="match status" value="1"/>
</dbReference>
<dbReference type="RefSeq" id="WP_259541913.1">
    <property type="nucleotide sequence ID" value="NZ_JANLCJ010000012.1"/>
</dbReference>
<dbReference type="Pfam" id="PF02525">
    <property type="entry name" value="Flavodoxin_2"/>
    <property type="match status" value="1"/>
</dbReference>
<dbReference type="InterPro" id="IPR050104">
    <property type="entry name" value="FMN-dep_NADH:Q_OxRdtase_AzoR1"/>
</dbReference>
<evidence type="ECO:0000256" key="2">
    <source>
        <dbReference type="ARBA" id="ARBA00022643"/>
    </source>
</evidence>
<dbReference type="Proteomes" id="UP001165586">
    <property type="component" value="Unassembled WGS sequence"/>
</dbReference>
<comment type="caution">
    <text evidence="8">The sequence shown here is derived from an EMBL/GenBank/DDBJ whole genome shotgun (WGS) entry which is preliminary data.</text>
</comment>
<evidence type="ECO:0000256" key="3">
    <source>
        <dbReference type="ARBA" id="ARBA00023002"/>
    </source>
</evidence>
<evidence type="ECO:0000256" key="4">
    <source>
        <dbReference type="ARBA" id="ARBA00023027"/>
    </source>
</evidence>
<dbReference type="Gene3D" id="3.40.50.360">
    <property type="match status" value="1"/>
</dbReference>
<keyword evidence="4 6" id="KW-0520">NAD</keyword>
<evidence type="ECO:0000259" key="7">
    <source>
        <dbReference type="Pfam" id="PF02525"/>
    </source>
</evidence>
<reference evidence="8" key="1">
    <citation type="submission" date="2022-08" db="EMBL/GenBank/DDBJ databases">
        <authorList>
            <person name="Deng Y."/>
            <person name="Han X.-F."/>
            <person name="Zhang Y.-Q."/>
        </authorList>
    </citation>
    <scope>NUCLEOTIDE SEQUENCE</scope>
    <source>
        <strain evidence="8">CPCC 203386</strain>
    </source>
</reference>
<sequence>MANLLHLDSSADLTQSRSRAIGHSFSEAWLAAAPGNTVTHRDLHRDPLPHLADAALHWPPRLRPEGSRPPADAEALQASLIAELLAADVLLVGAPLYNYSLPSSLKAWIDNIHVPAVTAPFDVDTQPLAGRPAVIVTSRGASYDPGSPTDGWDHEVPALRLILGTALGMSVTVIATNLTLAETVPALADQIDRSRSELVQAHERAAELGASLGAPAAAAGVAPAGGEPAV</sequence>
<comment type="catalytic activity">
    <reaction evidence="5">
        <text>N,N-dimethyl-1,4-phenylenediamine + anthranilate + 2 NAD(+) = 2-(4-dimethylaminophenyl)diazenylbenzoate + 2 NADH + 2 H(+)</text>
        <dbReference type="Rhea" id="RHEA:55872"/>
        <dbReference type="ChEBI" id="CHEBI:15378"/>
        <dbReference type="ChEBI" id="CHEBI:15783"/>
        <dbReference type="ChEBI" id="CHEBI:16567"/>
        <dbReference type="ChEBI" id="CHEBI:57540"/>
        <dbReference type="ChEBI" id="CHEBI:57945"/>
        <dbReference type="ChEBI" id="CHEBI:71579"/>
        <dbReference type="EC" id="1.7.1.17"/>
    </reaction>
    <physiologicalReaction direction="right-to-left" evidence="5">
        <dbReference type="Rhea" id="RHEA:55874"/>
    </physiologicalReaction>
</comment>
<keyword evidence="9" id="KW-1185">Reference proteome</keyword>
<feature type="domain" description="Flavodoxin-like fold" evidence="7">
    <location>
        <begin position="3"/>
        <end position="172"/>
    </location>
</feature>
<protein>
    <recommendedName>
        <fullName evidence="6">FMN dependent NADH:quinone oxidoreductase</fullName>
        <ecNumber evidence="6">1.6.5.-</ecNumber>
    </recommendedName>
    <alternativeName>
        <fullName evidence="6">Azo-dye reductase</fullName>
    </alternativeName>
    <alternativeName>
        <fullName evidence="6">FMN-dependent NADH-azo compound oxidoreductase</fullName>
    </alternativeName>
    <alternativeName>
        <fullName evidence="6">FMN-dependent NADH-azoreductase</fullName>
        <ecNumber evidence="6">1.7.1.17</ecNumber>
    </alternativeName>
</protein>
<comment type="catalytic activity">
    <reaction evidence="6">
        <text>2 a quinone + NADH + H(+) = 2 a 1,4-benzosemiquinone + NAD(+)</text>
        <dbReference type="Rhea" id="RHEA:65952"/>
        <dbReference type="ChEBI" id="CHEBI:15378"/>
        <dbReference type="ChEBI" id="CHEBI:57540"/>
        <dbReference type="ChEBI" id="CHEBI:57945"/>
        <dbReference type="ChEBI" id="CHEBI:132124"/>
        <dbReference type="ChEBI" id="CHEBI:134225"/>
    </reaction>
</comment>
<evidence type="ECO:0000313" key="9">
    <source>
        <dbReference type="Proteomes" id="UP001165586"/>
    </source>
</evidence>
<evidence type="ECO:0000313" key="8">
    <source>
        <dbReference type="EMBL" id="MCS5736140.1"/>
    </source>
</evidence>